<dbReference type="GO" id="GO:0050776">
    <property type="term" value="P:regulation of immune response"/>
    <property type="evidence" value="ECO:0007669"/>
    <property type="project" value="TreeGrafter"/>
</dbReference>
<sequence length="112" mass="12558">MDLPMYHGAISREACEELLSKKGKDGSFLIRDSETIQGALCLCVYKQSVVYTYRILQTHSGYYTLQGERPGPGDPLRYPVKRRMQSLPRTPDDTSAYENVVAVTKHGPVLPP</sequence>
<dbReference type="AlphaFoldDB" id="A0A9D3QBC2"/>
<dbReference type="GO" id="GO:0002250">
    <property type="term" value="P:adaptive immune response"/>
    <property type="evidence" value="ECO:0007669"/>
    <property type="project" value="UniProtKB-KW"/>
</dbReference>
<reference evidence="7" key="1">
    <citation type="submission" date="2021-01" db="EMBL/GenBank/DDBJ databases">
        <authorList>
            <person name="Zahm M."/>
            <person name="Roques C."/>
            <person name="Cabau C."/>
            <person name="Klopp C."/>
            <person name="Donnadieu C."/>
            <person name="Jouanno E."/>
            <person name="Lampietro C."/>
            <person name="Louis A."/>
            <person name="Herpin A."/>
            <person name="Echchiki A."/>
            <person name="Berthelot C."/>
            <person name="Parey E."/>
            <person name="Roest-Crollius H."/>
            <person name="Braasch I."/>
            <person name="Postlethwait J."/>
            <person name="Bobe J."/>
            <person name="Montfort J."/>
            <person name="Bouchez O."/>
            <person name="Begum T."/>
            <person name="Mejri S."/>
            <person name="Adams A."/>
            <person name="Chen W.-J."/>
            <person name="Guiguen Y."/>
        </authorList>
    </citation>
    <scope>NUCLEOTIDE SEQUENCE</scope>
    <source>
        <strain evidence="7">YG-15Mar2019-1</strain>
        <tissue evidence="7">Brain</tissue>
    </source>
</reference>
<feature type="domain" description="SH2" evidence="6">
    <location>
        <begin position="5"/>
        <end position="65"/>
    </location>
</feature>
<evidence type="ECO:0000256" key="3">
    <source>
        <dbReference type="ARBA" id="ARBA00022999"/>
    </source>
</evidence>
<dbReference type="Proteomes" id="UP001046870">
    <property type="component" value="Chromosome 2"/>
</dbReference>
<dbReference type="EMBL" id="JAFDVH010000002">
    <property type="protein sequence ID" value="KAG7487346.1"/>
    <property type="molecule type" value="Genomic_DNA"/>
</dbReference>
<proteinExistence type="predicted"/>
<dbReference type="Pfam" id="PF00017">
    <property type="entry name" value="SH2"/>
    <property type="match status" value="1"/>
</dbReference>
<dbReference type="PROSITE" id="PS50001">
    <property type="entry name" value="SH2"/>
    <property type="match status" value="1"/>
</dbReference>
<protein>
    <recommendedName>
        <fullName evidence="6">SH2 domain-containing protein</fullName>
    </recommendedName>
</protein>
<dbReference type="GO" id="GO:0045087">
    <property type="term" value="P:innate immune response"/>
    <property type="evidence" value="ECO:0007669"/>
    <property type="project" value="UniProtKB-KW"/>
</dbReference>
<evidence type="ECO:0000256" key="2">
    <source>
        <dbReference type="ARBA" id="ARBA00022859"/>
    </source>
</evidence>
<dbReference type="PRINTS" id="PR00401">
    <property type="entry name" value="SH2DOMAIN"/>
</dbReference>
<evidence type="ECO:0000313" key="7">
    <source>
        <dbReference type="EMBL" id="KAG7487346.1"/>
    </source>
</evidence>
<dbReference type="GO" id="GO:0009966">
    <property type="term" value="P:regulation of signal transduction"/>
    <property type="evidence" value="ECO:0007669"/>
    <property type="project" value="TreeGrafter"/>
</dbReference>
<dbReference type="Gene3D" id="3.30.505.10">
    <property type="entry name" value="SH2 domain"/>
    <property type="match status" value="1"/>
</dbReference>
<keyword evidence="8" id="KW-1185">Reference proteome</keyword>
<keyword evidence="4" id="KW-1064">Adaptive immunity</keyword>
<keyword evidence="3 5" id="KW-0727">SH2 domain</keyword>
<accession>A0A9D3QBC2</accession>
<evidence type="ECO:0000259" key="6">
    <source>
        <dbReference type="PROSITE" id="PS50001"/>
    </source>
</evidence>
<dbReference type="PANTHER" id="PTHR46051">
    <property type="entry name" value="SH2 DOMAIN-CONTAINING PROTEIN"/>
    <property type="match status" value="1"/>
</dbReference>
<name>A0A9D3QBC2_MEGAT</name>
<evidence type="ECO:0000256" key="1">
    <source>
        <dbReference type="ARBA" id="ARBA00022588"/>
    </source>
</evidence>
<evidence type="ECO:0000256" key="5">
    <source>
        <dbReference type="PROSITE-ProRule" id="PRU00191"/>
    </source>
</evidence>
<dbReference type="SUPFAM" id="SSF55550">
    <property type="entry name" value="SH2 domain"/>
    <property type="match status" value="1"/>
</dbReference>
<dbReference type="SMART" id="SM00252">
    <property type="entry name" value="SH2"/>
    <property type="match status" value="1"/>
</dbReference>
<keyword evidence="2" id="KW-0391">Immunity</keyword>
<evidence type="ECO:0000256" key="4">
    <source>
        <dbReference type="ARBA" id="ARBA00023130"/>
    </source>
</evidence>
<keyword evidence="1" id="KW-0399">Innate immunity</keyword>
<dbReference type="OrthoDB" id="8815311at2759"/>
<evidence type="ECO:0000313" key="8">
    <source>
        <dbReference type="Proteomes" id="UP001046870"/>
    </source>
</evidence>
<organism evidence="7 8">
    <name type="scientific">Megalops atlanticus</name>
    <name type="common">Tarpon</name>
    <name type="synonym">Clupea gigantea</name>
    <dbReference type="NCBI Taxonomy" id="7932"/>
    <lineage>
        <taxon>Eukaryota</taxon>
        <taxon>Metazoa</taxon>
        <taxon>Chordata</taxon>
        <taxon>Craniata</taxon>
        <taxon>Vertebrata</taxon>
        <taxon>Euteleostomi</taxon>
        <taxon>Actinopterygii</taxon>
        <taxon>Neopterygii</taxon>
        <taxon>Teleostei</taxon>
        <taxon>Elopiformes</taxon>
        <taxon>Megalopidae</taxon>
        <taxon>Megalops</taxon>
    </lineage>
</organism>
<dbReference type="PANTHER" id="PTHR46051:SF1">
    <property type="entry name" value="INOSITOL POLYPHOSPHATE-RELATED PHOSPHATASE DOMAIN-CONTAINING PROTEIN"/>
    <property type="match status" value="1"/>
</dbReference>
<dbReference type="InterPro" id="IPR000980">
    <property type="entry name" value="SH2"/>
</dbReference>
<dbReference type="InterPro" id="IPR036860">
    <property type="entry name" value="SH2_dom_sf"/>
</dbReference>
<gene>
    <name evidence="7" type="ORF">MATL_G00022140</name>
</gene>
<comment type="caution">
    <text evidence="7">The sequence shown here is derived from an EMBL/GenBank/DDBJ whole genome shotgun (WGS) entry which is preliminary data.</text>
</comment>